<sequence length="528" mass="61143">MLSLLPSTMRVKEKLAWFLAMGALLFFHFYRLQVYTLNFPNWGDDYAFLELLDYVKQHTLQENMAYIFHFHNDIHRIAYSRIWILIQFAVLGNLNFKTAILLANVQMVLILIPLFRFIQKIKRSAWHLFGIACLLFAPFGNLDNFNLIGVLQHTGSILFLVWIAYGLFYAENSIWVILLALFYPFVSTEGIAFLPMVGYVLWTRKSSLKLPFTVLALGVIFFYFHDYSGSSSSNGHLSWTLVKGLFIFMGNWALPISDSLRAWFNLLAGIPIILFFTWRILGAFRINLSFPSLLFLQILATGFLICYGRSGMGDLELITLSDRFLLYGNVTLVAIYCSLILHKQQALRLSWALLLSGTWMIASFFMARRPLQEMNQRWTADLFGAYYFKTSTAYDCPPQTMALLKKPFYEFDTQELPIQFPELREQNNTQIPPKISRFQDGRLSLSFDKLQEKSNSSDQRFLVLKQTNSAQATYFISALSNDYPNRIKHSNLLIPNTLPIPRFQVYLLNVHKNHITTYQYLSPLTITN</sequence>
<protein>
    <recommendedName>
        <fullName evidence="4">Glycosyltransferase RgtA/B/C/D-like domain-containing protein</fullName>
    </recommendedName>
</protein>
<feature type="transmembrane region" description="Helical" evidence="1">
    <location>
        <begin position="175"/>
        <end position="202"/>
    </location>
</feature>
<feature type="transmembrane region" description="Helical" evidence="1">
    <location>
        <begin position="208"/>
        <end position="225"/>
    </location>
</feature>
<accession>A0A2S2DSI6</accession>
<name>A0A2S2DSI6_9BACT</name>
<keyword evidence="1" id="KW-1133">Transmembrane helix</keyword>
<evidence type="ECO:0000313" key="3">
    <source>
        <dbReference type="Proteomes" id="UP000245468"/>
    </source>
</evidence>
<feature type="transmembrane region" description="Helical" evidence="1">
    <location>
        <begin position="293"/>
        <end position="312"/>
    </location>
</feature>
<evidence type="ECO:0000313" key="2">
    <source>
        <dbReference type="EMBL" id="AWL08010.1"/>
    </source>
</evidence>
<feature type="transmembrane region" description="Helical" evidence="1">
    <location>
        <begin position="125"/>
        <end position="142"/>
    </location>
</feature>
<dbReference type="RefSeq" id="WP_154401910.1">
    <property type="nucleotide sequence ID" value="NZ_CP029346.1"/>
</dbReference>
<feature type="transmembrane region" description="Helical" evidence="1">
    <location>
        <begin position="148"/>
        <end position="168"/>
    </location>
</feature>
<proteinExistence type="predicted"/>
<feature type="transmembrane region" description="Helical" evidence="1">
    <location>
        <begin position="99"/>
        <end position="118"/>
    </location>
</feature>
<dbReference type="KEGG" id="psez:HME7025_00127"/>
<feature type="transmembrane region" description="Helical" evidence="1">
    <location>
        <begin position="15"/>
        <end position="32"/>
    </location>
</feature>
<keyword evidence="1" id="KW-0472">Membrane</keyword>
<dbReference type="EMBL" id="CP029346">
    <property type="protein sequence ID" value="AWL08010.1"/>
    <property type="molecule type" value="Genomic_DNA"/>
</dbReference>
<organism evidence="2 3">
    <name type="scientific">Aquirufa nivalisilvae</name>
    <dbReference type="NCBI Taxonomy" id="2516557"/>
    <lineage>
        <taxon>Bacteria</taxon>
        <taxon>Pseudomonadati</taxon>
        <taxon>Bacteroidota</taxon>
        <taxon>Cytophagia</taxon>
        <taxon>Cytophagales</taxon>
        <taxon>Flectobacillaceae</taxon>
        <taxon>Aquirufa</taxon>
    </lineage>
</organism>
<feature type="transmembrane region" description="Helical" evidence="1">
    <location>
        <begin position="237"/>
        <end position="256"/>
    </location>
</feature>
<feature type="transmembrane region" description="Helical" evidence="1">
    <location>
        <begin position="262"/>
        <end position="281"/>
    </location>
</feature>
<gene>
    <name evidence="2" type="ORF">HME7025_00127</name>
</gene>
<dbReference type="AlphaFoldDB" id="A0A2S2DSI6"/>
<evidence type="ECO:0000256" key="1">
    <source>
        <dbReference type="SAM" id="Phobius"/>
    </source>
</evidence>
<feature type="transmembrane region" description="Helical" evidence="1">
    <location>
        <begin position="349"/>
        <end position="367"/>
    </location>
</feature>
<dbReference type="OrthoDB" id="9919593at2"/>
<feature type="transmembrane region" description="Helical" evidence="1">
    <location>
        <begin position="324"/>
        <end position="342"/>
    </location>
</feature>
<keyword evidence="1" id="KW-0812">Transmembrane</keyword>
<reference evidence="3" key="1">
    <citation type="submission" date="2018-05" db="EMBL/GenBank/DDBJ databases">
        <title>Pseudarcicella sp. HME7025 Genome sequencing and assembly.</title>
        <authorList>
            <person name="Kim H."/>
            <person name="Kang H."/>
            <person name="Joh K."/>
        </authorList>
    </citation>
    <scope>NUCLEOTIDE SEQUENCE [LARGE SCALE GENOMIC DNA]</scope>
    <source>
        <strain evidence="3">HME7025</strain>
    </source>
</reference>
<evidence type="ECO:0008006" key="4">
    <source>
        <dbReference type="Google" id="ProtNLM"/>
    </source>
</evidence>
<keyword evidence="3" id="KW-1185">Reference proteome</keyword>
<dbReference type="Proteomes" id="UP000245468">
    <property type="component" value="Chromosome"/>
</dbReference>